<dbReference type="RefSeq" id="WP_099557854.1">
    <property type="nucleotide sequence ID" value="NZ_LT960614.1"/>
</dbReference>
<organism evidence="2 3">
    <name type="scientific">Hartmannibacter diazotrophicus</name>
    <dbReference type="NCBI Taxonomy" id="1482074"/>
    <lineage>
        <taxon>Bacteria</taxon>
        <taxon>Pseudomonadati</taxon>
        <taxon>Pseudomonadota</taxon>
        <taxon>Alphaproteobacteria</taxon>
        <taxon>Hyphomicrobiales</taxon>
        <taxon>Pleomorphomonadaceae</taxon>
        <taxon>Hartmannibacter</taxon>
    </lineage>
</organism>
<reference evidence="3" key="1">
    <citation type="submission" date="2017-09" db="EMBL/GenBank/DDBJ databases">
        <title>Genome sequence of Nannocystis excedens DSM 71.</title>
        <authorList>
            <person name="Blom J."/>
        </authorList>
    </citation>
    <scope>NUCLEOTIDE SEQUENCE [LARGE SCALE GENOMIC DNA]</scope>
    <source>
        <strain evidence="3">type strain: E19</strain>
    </source>
</reference>
<proteinExistence type="predicted"/>
<feature type="chain" id="PRO_5013333591" evidence="1">
    <location>
        <begin position="23"/>
        <end position="121"/>
    </location>
</feature>
<dbReference type="EMBL" id="LT960614">
    <property type="protein sequence ID" value="SON57628.1"/>
    <property type="molecule type" value="Genomic_DNA"/>
</dbReference>
<name>A0A2C9DBX1_9HYPH</name>
<sequence>MSIKTLALAGALVAAFATSASATPVFHPGVSSSDIKLAKMSANLDRETHLSAATPSSGVVTGLGTNKAIHTGVIWGRSNMASMSADADDNSSVAVGTHGAAPVIPNMTKVFHAGRSESRGG</sequence>
<keyword evidence="1" id="KW-0732">Signal</keyword>
<accession>A0A2C9DBX1</accession>
<keyword evidence="3" id="KW-1185">Reference proteome</keyword>
<feature type="signal peptide" evidence="1">
    <location>
        <begin position="1"/>
        <end position="22"/>
    </location>
</feature>
<evidence type="ECO:0000256" key="1">
    <source>
        <dbReference type="SAM" id="SignalP"/>
    </source>
</evidence>
<dbReference type="AlphaFoldDB" id="A0A2C9DBX1"/>
<gene>
    <name evidence="2" type="ORF">HDIA_4087</name>
</gene>
<protein>
    <submittedName>
        <fullName evidence="2">Uncharacterized protein</fullName>
    </submittedName>
</protein>
<evidence type="ECO:0000313" key="2">
    <source>
        <dbReference type="EMBL" id="SON57628.1"/>
    </source>
</evidence>
<dbReference type="KEGG" id="hdi:HDIA_4087"/>
<dbReference type="Proteomes" id="UP000223606">
    <property type="component" value="Chromosome 1"/>
</dbReference>
<evidence type="ECO:0000313" key="3">
    <source>
        <dbReference type="Proteomes" id="UP000223606"/>
    </source>
</evidence>